<dbReference type="EMBL" id="CM039435">
    <property type="protein sequence ID" value="KAI4317442.1"/>
    <property type="molecule type" value="Genomic_DNA"/>
</dbReference>
<accession>A0ACB9M090</accession>
<proteinExistence type="predicted"/>
<organism evidence="1 2">
    <name type="scientific">Bauhinia variegata</name>
    <name type="common">Purple orchid tree</name>
    <name type="synonym">Phanera variegata</name>
    <dbReference type="NCBI Taxonomy" id="167791"/>
    <lineage>
        <taxon>Eukaryota</taxon>
        <taxon>Viridiplantae</taxon>
        <taxon>Streptophyta</taxon>
        <taxon>Embryophyta</taxon>
        <taxon>Tracheophyta</taxon>
        <taxon>Spermatophyta</taxon>
        <taxon>Magnoliopsida</taxon>
        <taxon>eudicotyledons</taxon>
        <taxon>Gunneridae</taxon>
        <taxon>Pentapetalae</taxon>
        <taxon>rosids</taxon>
        <taxon>fabids</taxon>
        <taxon>Fabales</taxon>
        <taxon>Fabaceae</taxon>
        <taxon>Cercidoideae</taxon>
        <taxon>Cercideae</taxon>
        <taxon>Bauhiniinae</taxon>
        <taxon>Bauhinia</taxon>
    </lineage>
</organism>
<name>A0ACB9M090_BAUVA</name>
<evidence type="ECO:0000313" key="2">
    <source>
        <dbReference type="Proteomes" id="UP000828941"/>
    </source>
</evidence>
<keyword evidence="2" id="KW-1185">Reference proteome</keyword>
<evidence type="ECO:0000313" key="1">
    <source>
        <dbReference type="EMBL" id="KAI4317442.1"/>
    </source>
</evidence>
<protein>
    <submittedName>
        <fullName evidence="1">Uncharacterized protein</fullName>
    </submittedName>
</protein>
<comment type="caution">
    <text evidence="1">The sequence shown here is derived from an EMBL/GenBank/DDBJ whole genome shotgun (WGS) entry which is preliminary data.</text>
</comment>
<dbReference type="Proteomes" id="UP000828941">
    <property type="component" value="Chromosome 10"/>
</dbReference>
<gene>
    <name evidence="1" type="ORF">L6164_025309</name>
</gene>
<sequence length="566" mass="65246">MSTPVLAITAMSKISISASSDVARRSADYHPTIWGDQFIAYAADSTTEVDDKMKQQAQTLKEQVRSMLVSAIHDNLTRELNLIDSIQRLGVSYHFEHEIDEALQKIHNNYCTQNDIITHDGNLYSSALLFRLLRQHGYHISSDIFKKFKDSEGKFDQKHSNDVEGMLSLYEAAHYRVHGEELLDEALDFTSSHLKSLTAKISPSLAAQVNHSLNRPLCKGLPRIEARYYISFYEEDPSHDETLLLFAKIDFNIVQKLHQKEVGDISKWWKDLEISAKLSFARNRVVECCLWIIGVYFEPQYSLARRITYKVIALTSLIDDIYDAYGTMEELELLTNTIERWDSGCSDHLPEYMKIFYKAYLEVYEEIEKEITTEGRVYCVNYAKDAMKKVVQAQFTEAKWFHRKYIPTIEEYMSIASLSSGYSMLATTSFIGMGNTATEEIFKWIKDDPKIMNAAAVICRLMDDIVSNEFEQKRGHVVSLLECYMKEHDISREDTINELRKQVVNAWKDINEECLRPTQVPMPFLMRIVNFARVIDVFYKDEDCYTNAGGAMKTYIAAVFVEPVPI</sequence>
<reference evidence="1 2" key="1">
    <citation type="journal article" date="2022" name="DNA Res.">
        <title>Chromosomal-level genome assembly of the orchid tree Bauhinia variegata (Leguminosae; Cercidoideae) supports the allotetraploid origin hypothesis of Bauhinia.</title>
        <authorList>
            <person name="Zhong Y."/>
            <person name="Chen Y."/>
            <person name="Zheng D."/>
            <person name="Pang J."/>
            <person name="Liu Y."/>
            <person name="Luo S."/>
            <person name="Meng S."/>
            <person name="Qian L."/>
            <person name="Wei D."/>
            <person name="Dai S."/>
            <person name="Zhou R."/>
        </authorList>
    </citation>
    <scope>NUCLEOTIDE SEQUENCE [LARGE SCALE GENOMIC DNA]</scope>
    <source>
        <strain evidence="1">BV-YZ2020</strain>
    </source>
</reference>